<feature type="domain" description="Histidine-specific methyltransferase SAM-dependent" evidence="3">
    <location>
        <begin position="23"/>
        <end position="328"/>
    </location>
</feature>
<proteinExistence type="predicted"/>
<evidence type="ECO:0000259" key="3">
    <source>
        <dbReference type="Pfam" id="PF10017"/>
    </source>
</evidence>
<gene>
    <name evidence="4" type="ORF">EDB95_3434</name>
</gene>
<dbReference type="RefSeq" id="WP_133994991.1">
    <property type="nucleotide sequence ID" value="NZ_SODV01000001.1"/>
</dbReference>
<evidence type="ECO:0000313" key="5">
    <source>
        <dbReference type="Proteomes" id="UP000294498"/>
    </source>
</evidence>
<dbReference type="Proteomes" id="UP000294498">
    <property type="component" value="Unassembled WGS sequence"/>
</dbReference>
<dbReference type="InterPro" id="IPR029063">
    <property type="entry name" value="SAM-dependent_MTases_sf"/>
</dbReference>
<dbReference type="PIRSF" id="PIRSF018005">
    <property type="entry name" value="UCP018005"/>
    <property type="match status" value="1"/>
</dbReference>
<accession>A0A4R8DWC7</accession>
<dbReference type="EMBL" id="SODV01000001">
    <property type="protein sequence ID" value="TDX02376.1"/>
    <property type="molecule type" value="Genomic_DNA"/>
</dbReference>
<dbReference type="GO" id="GO:0008168">
    <property type="term" value="F:methyltransferase activity"/>
    <property type="evidence" value="ECO:0007669"/>
    <property type="project" value="UniProtKB-KW"/>
</dbReference>
<keyword evidence="2 4" id="KW-0808">Transferase</keyword>
<dbReference type="GO" id="GO:0032259">
    <property type="term" value="P:methylation"/>
    <property type="evidence" value="ECO:0007669"/>
    <property type="project" value="UniProtKB-KW"/>
</dbReference>
<comment type="caution">
    <text evidence="4">The sequence shown here is derived from an EMBL/GenBank/DDBJ whole genome shotgun (WGS) entry which is preliminary data.</text>
</comment>
<dbReference type="SUPFAM" id="SSF53335">
    <property type="entry name" value="S-adenosyl-L-methionine-dependent methyltransferases"/>
    <property type="match status" value="1"/>
</dbReference>
<protein>
    <submittedName>
        <fullName evidence="4">Dimethylhistidine N-methyltransferase</fullName>
    </submittedName>
</protein>
<dbReference type="PANTHER" id="PTHR43397">
    <property type="entry name" value="ERGOTHIONEINE BIOSYNTHESIS PROTEIN 1"/>
    <property type="match status" value="1"/>
</dbReference>
<name>A0A4R8DWC7_9BACT</name>
<evidence type="ECO:0000256" key="2">
    <source>
        <dbReference type="ARBA" id="ARBA00022679"/>
    </source>
</evidence>
<organism evidence="4 5">
    <name type="scientific">Dinghuibacter silviterrae</name>
    <dbReference type="NCBI Taxonomy" id="1539049"/>
    <lineage>
        <taxon>Bacteria</taxon>
        <taxon>Pseudomonadati</taxon>
        <taxon>Bacteroidota</taxon>
        <taxon>Chitinophagia</taxon>
        <taxon>Chitinophagales</taxon>
        <taxon>Chitinophagaceae</taxon>
        <taxon>Dinghuibacter</taxon>
    </lineage>
</organism>
<dbReference type="InterPro" id="IPR035094">
    <property type="entry name" value="EgtD"/>
</dbReference>
<dbReference type="OrthoDB" id="5289726at2"/>
<reference evidence="4 5" key="1">
    <citation type="submission" date="2019-03" db="EMBL/GenBank/DDBJ databases">
        <title>Genomic Encyclopedia of Type Strains, Phase IV (KMG-IV): sequencing the most valuable type-strain genomes for metagenomic binning, comparative biology and taxonomic classification.</title>
        <authorList>
            <person name="Goeker M."/>
        </authorList>
    </citation>
    <scope>NUCLEOTIDE SEQUENCE [LARGE SCALE GENOMIC DNA]</scope>
    <source>
        <strain evidence="4 5">DSM 100059</strain>
    </source>
</reference>
<dbReference type="Pfam" id="PF10017">
    <property type="entry name" value="Methyltransf_33"/>
    <property type="match status" value="1"/>
</dbReference>
<keyword evidence="1 4" id="KW-0489">Methyltransferase</keyword>
<dbReference type="InterPro" id="IPR051128">
    <property type="entry name" value="EgtD_Methyltrsf_superfamily"/>
</dbReference>
<keyword evidence="5" id="KW-1185">Reference proteome</keyword>
<dbReference type="PANTHER" id="PTHR43397:SF1">
    <property type="entry name" value="ERGOTHIONEINE BIOSYNTHESIS PROTEIN 1"/>
    <property type="match status" value="1"/>
</dbReference>
<evidence type="ECO:0000313" key="4">
    <source>
        <dbReference type="EMBL" id="TDX02376.1"/>
    </source>
</evidence>
<dbReference type="AlphaFoldDB" id="A0A4R8DWC7"/>
<dbReference type="NCBIfam" id="TIGR03438">
    <property type="entry name" value="egtD_ergothio"/>
    <property type="match status" value="1"/>
</dbReference>
<sequence>MHTFTILPVRGLSKAPATDRTTFREDVIRGLTGTPKRLDSKYFYDAVGDKLFQDIMQLPEYYLTGCELEILSGQTREIIHAIQAHTGDFDLVELGAGDATKTRFLLRDLLDEGVDFTYFPIDISTNVIRSLEEYLPAELPALRYKGLNGEYFEMLRAAGALSRKHKVVLLMGANIGNFHPAEALQFCQAIREQLQPGDLLLIGFDLKKDPRVILEAYNDRQGVTKAFNLNLLTRINRELGADFHLDDFEHFPTYDPLSGSCKSYLFSKRAHQVHIGKTVIDFEDNEPVYMEISQKYSLQDAEQMALAAGFKPLVAFQDSRGWFADCLWGVVG</sequence>
<evidence type="ECO:0000256" key="1">
    <source>
        <dbReference type="ARBA" id="ARBA00022603"/>
    </source>
</evidence>
<dbReference type="InterPro" id="IPR019257">
    <property type="entry name" value="MeTrfase_dom"/>
</dbReference>
<dbReference type="InterPro" id="IPR017804">
    <property type="entry name" value="MeTrfase_EgtD-like"/>
</dbReference>
<dbReference type="Gene3D" id="3.40.50.150">
    <property type="entry name" value="Vaccinia Virus protein VP39"/>
    <property type="match status" value="1"/>
</dbReference>